<proteinExistence type="predicted"/>
<dbReference type="AlphaFoldDB" id="A0AAN5BZI7"/>
<protein>
    <submittedName>
        <fullName evidence="1">Uncharacterized protein</fullName>
    </submittedName>
</protein>
<dbReference type="Proteomes" id="UP001328107">
    <property type="component" value="Unassembled WGS sequence"/>
</dbReference>
<name>A0AAN5BZI7_9BILA</name>
<gene>
    <name evidence="1" type="ORF">PMAYCL1PPCAC_01293</name>
</gene>
<evidence type="ECO:0000313" key="2">
    <source>
        <dbReference type="Proteomes" id="UP001328107"/>
    </source>
</evidence>
<dbReference type="EMBL" id="BTRK01000001">
    <property type="protein sequence ID" value="GMR31098.1"/>
    <property type="molecule type" value="Genomic_DNA"/>
</dbReference>
<reference evidence="2" key="1">
    <citation type="submission" date="2022-10" db="EMBL/GenBank/DDBJ databases">
        <title>Genome assembly of Pristionchus species.</title>
        <authorList>
            <person name="Yoshida K."/>
            <person name="Sommer R.J."/>
        </authorList>
    </citation>
    <scope>NUCLEOTIDE SEQUENCE [LARGE SCALE GENOMIC DNA]</scope>
    <source>
        <strain evidence="2">RS5460</strain>
    </source>
</reference>
<sequence length="124" mass="14668">SHVLLFSKKREYTDWRVNDLSSPNRERKIQVSHRRCTTHIKFVIDGKLYCINEAKEHSTVRAINLSNFDVEPVLSLRKLDLEDLFETTIAHDKKAYFWNNEEQFFYEGVAPRSYGKQSFPSNIN</sequence>
<comment type="caution">
    <text evidence="1">The sequence shown here is derived from an EMBL/GenBank/DDBJ whole genome shotgun (WGS) entry which is preliminary data.</text>
</comment>
<organism evidence="1 2">
    <name type="scientific">Pristionchus mayeri</name>
    <dbReference type="NCBI Taxonomy" id="1317129"/>
    <lineage>
        <taxon>Eukaryota</taxon>
        <taxon>Metazoa</taxon>
        <taxon>Ecdysozoa</taxon>
        <taxon>Nematoda</taxon>
        <taxon>Chromadorea</taxon>
        <taxon>Rhabditida</taxon>
        <taxon>Rhabditina</taxon>
        <taxon>Diplogasteromorpha</taxon>
        <taxon>Diplogasteroidea</taxon>
        <taxon>Neodiplogasteridae</taxon>
        <taxon>Pristionchus</taxon>
    </lineage>
</organism>
<feature type="non-terminal residue" evidence="1">
    <location>
        <position position="1"/>
    </location>
</feature>
<keyword evidence="2" id="KW-1185">Reference proteome</keyword>
<accession>A0AAN5BZI7</accession>
<evidence type="ECO:0000313" key="1">
    <source>
        <dbReference type="EMBL" id="GMR31098.1"/>
    </source>
</evidence>